<dbReference type="InterPro" id="IPR003819">
    <property type="entry name" value="TauD/TfdA-like"/>
</dbReference>
<protein>
    <recommendedName>
        <fullName evidence="2">TauD/TfdA-like domain-containing protein</fullName>
    </recommendedName>
</protein>
<dbReference type="Pfam" id="PF02668">
    <property type="entry name" value="TauD"/>
    <property type="match status" value="1"/>
</dbReference>
<dbReference type="GO" id="GO:0016491">
    <property type="term" value="F:oxidoreductase activity"/>
    <property type="evidence" value="ECO:0007669"/>
    <property type="project" value="UniProtKB-KW"/>
</dbReference>
<proteinExistence type="predicted"/>
<name>A0A9W9K883_9EURO</name>
<dbReference type="SUPFAM" id="SSF51197">
    <property type="entry name" value="Clavaminate synthase-like"/>
    <property type="match status" value="1"/>
</dbReference>
<sequence>MSETGVDAFFHTVEVPNAQAVYGNALPLGLQLKRGDKATATPELDDSFNALRSISESGELGKLLQKHGAILLRGLGDPSADTFSKLVNVIEGSRGSQPYIQIGLAGKRTSVAENVWTANEGPENRRFYQHNEYSHYTRFPANIHFYCVKKAEEGGETPIAHSALVFEKLKAGVPELVDEVQKRGLAMKMLFRAPGNEGKDNEFNWAGPFSFGQEFTPGDNLETKKAKVEKQVRKLTHDFRWTEDGSIELTQHIPGIRREPANDRPVWFNGLVGRFGITRDIGALEHPYIGRDGMTCKSFRFFVTAISPVYSRINFEDLPSVYGDGTPIPREYLEKLAKISEGLEINLSLEEGDLLLVDNFQVSHGRKPWKGERRILVKNLPNPLQCLIRFSRINNQLNRKKV</sequence>
<evidence type="ECO:0000313" key="4">
    <source>
        <dbReference type="Proteomes" id="UP001149165"/>
    </source>
</evidence>
<dbReference type="AlphaFoldDB" id="A0A9W9K883"/>
<comment type="caution">
    <text evidence="3">The sequence shown here is derived from an EMBL/GenBank/DDBJ whole genome shotgun (WGS) entry which is preliminary data.</text>
</comment>
<feature type="domain" description="TauD/TfdA-like" evidence="2">
    <location>
        <begin position="48"/>
        <end position="376"/>
    </location>
</feature>
<dbReference type="PANTHER" id="PTHR10696">
    <property type="entry name" value="GAMMA-BUTYROBETAINE HYDROXYLASE-RELATED"/>
    <property type="match status" value="1"/>
</dbReference>
<dbReference type="EMBL" id="JAPQKH010000005">
    <property type="protein sequence ID" value="KAJ5096764.1"/>
    <property type="molecule type" value="Genomic_DNA"/>
</dbReference>
<reference evidence="3" key="2">
    <citation type="journal article" date="2023" name="IMA Fungus">
        <title>Comparative genomic study of the Penicillium genus elucidates a diverse pangenome and 15 lateral gene transfer events.</title>
        <authorList>
            <person name="Petersen C."/>
            <person name="Sorensen T."/>
            <person name="Nielsen M.R."/>
            <person name="Sondergaard T.E."/>
            <person name="Sorensen J.L."/>
            <person name="Fitzpatrick D.A."/>
            <person name="Frisvad J.C."/>
            <person name="Nielsen K.L."/>
        </authorList>
    </citation>
    <scope>NUCLEOTIDE SEQUENCE</scope>
    <source>
        <strain evidence="3">IBT 30069</strain>
    </source>
</reference>
<dbReference type="PANTHER" id="PTHR10696:SF21">
    <property type="entry name" value="TAUD_TFDA-LIKE DOMAIN-CONTAINING PROTEIN"/>
    <property type="match status" value="1"/>
</dbReference>
<keyword evidence="4" id="KW-1185">Reference proteome</keyword>
<evidence type="ECO:0000256" key="1">
    <source>
        <dbReference type="ARBA" id="ARBA00023002"/>
    </source>
</evidence>
<dbReference type="InterPro" id="IPR050411">
    <property type="entry name" value="AlphaKG_dependent_hydroxylases"/>
</dbReference>
<evidence type="ECO:0000313" key="3">
    <source>
        <dbReference type="EMBL" id="KAJ5096764.1"/>
    </source>
</evidence>
<dbReference type="Proteomes" id="UP001149165">
    <property type="component" value="Unassembled WGS sequence"/>
</dbReference>
<gene>
    <name evidence="3" type="ORF">N7456_007485</name>
</gene>
<accession>A0A9W9K883</accession>
<dbReference type="OrthoDB" id="408743at2759"/>
<dbReference type="InterPro" id="IPR042098">
    <property type="entry name" value="TauD-like_sf"/>
</dbReference>
<keyword evidence="1" id="KW-0560">Oxidoreductase</keyword>
<evidence type="ECO:0000259" key="2">
    <source>
        <dbReference type="Pfam" id="PF02668"/>
    </source>
</evidence>
<reference evidence="3" key="1">
    <citation type="submission" date="2022-11" db="EMBL/GenBank/DDBJ databases">
        <authorList>
            <person name="Petersen C."/>
        </authorList>
    </citation>
    <scope>NUCLEOTIDE SEQUENCE</scope>
    <source>
        <strain evidence="3">IBT 30069</strain>
    </source>
</reference>
<dbReference type="Gene3D" id="3.60.130.10">
    <property type="entry name" value="Clavaminate synthase-like"/>
    <property type="match status" value="1"/>
</dbReference>
<organism evidence="3 4">
    <name type="scientific">Penicillium angulare</name>
    <dbReference type="NCBI Taxonomy" id="116970"/>
    <lineage>
        <taxon>Eukaryota</taxon>
        <taxon>Fungi</taxon>
        <taxon>Dikarya</taxon>
        <taxon>Ascomycota</taxon>
        <taxon>Pezizomycotina</taxon>
        <taxon>Eurotiomycetes</taxon>
        <taxon>Eurotiomycetidae</taxon>
        <taxon>Eurotiales</taxon>
        <taxon>Aspergillaceae</taxon>
        <taxon>Penicillium</taxon>
    </lineage>
</organism>